<keyword evidence="11" id="KW-0333">Golgi apparatus</keyword>
<feature type="compositionally biased region" description="Pro residues" evidence="17">
    <location>
        <begin position="15"/>
        <end position="26"/>
    </location>
</feature>
<feature type="transmembrane region" description="Helical" evidence="18">
    <location>
        <begin position="59"/>
        <end position="79"/>
    </location>
</feature>
<evidence type="ECO:0000256" key="2">
    <source>
        <dbReference type="ARBA" id="ARBA00004609"/>
    </source>
</evidence>
<keyword evidence="6 20" id="KW-0640">Prion</keyword>
<evidence type="ECO:0000256" key="10">
    <source>
        <dbReference type="ARBA" id="ARBA00023008"/>
    </source>
</evidence>
<dbReference type="Pfam" id="PF00377">
    <property type="entry name" value="Prion"/>
    <property type="match status" value="1"/>
</dbReference>
<dbReference type="InterPro" id="IPR036924">
    <property type="entry name" value="Prion/Doppel_b-ribbon_dom_sf"/>
</dbReference>
<evidence type="ECO:0000256" key="1">
    <source>
        <dbReference type="ARBA" id="ARBA00004555"/>
    </source>
</evidence>
<feature type="region of interest" description="Disordered" evidence="17">
    <location>
        <begin position="1"/>
        <end position="55"/>
    </location>
</feature>
<keyword evidence="8" id="KW-0732">Signal</keyword>
<feature type="compositionally biased region" description="Gly residues" evidence="17">
    <location>
        <begin position="1"/>
        <end position="11"/>
    </location>
</feature>
<evidence type="ECO:0000256" key="6">
    <source>
        <dbReference type="ARBA" id="ARBA00022678"/>
    </source>
</evidence>
<feature type="transmembrane region" description="Helical" evidence="18">
    <location>
        <begin position="194"/>
        <end position="214"/>
    </location>
</feature>
<evidence type="ECO:0000256" key="11">
    <source>
        <dbReference type="ARBA" id="ARBA00023034"/>
    </source>
</evidence>
<keyword evidence="7" id="KW-0479">Metal-binding</keyword>
<dbReference type="Pfam" id="PF11587">
    <property type="entry name" value="Prion_bPrPp"/>
    <property type="match status" value="1"/>
</dbReference>
<dbReference type="PROSITE" id="PS00291">
    <property type="entry name" value="PRION_1"/>
    <property type="match status" value="1"/>
</dbReference>
<protein>
    <submittedName>
        <fullName evidence="20">Prion protein</fullName>
    </submittedName>
</protein>
<keyword evidence="10" id="KW-0186">Copper</keyword>
<dbReference type="PANTHER" id="PTHR15506">
    <property type="entry name" value="DOPPEL PRION"/>
    <property type="match status" value="1"/>
</dbReference>
<keyword evidence="12" id="KW-0034">Amyloid</keyword>
<evidence type="ECO:0000256" key="16">
    <source>
        <dbReference type="ARBA" id="ARBA00023288"/>
    </source>
</evidence>
<feature type="compositionally biased region" description="Low complexity" evidence="17">
    <location>
        <begin position="150"/>
        <end position="159"/>
    </location>
</feature>
<feature type="compositionally biased region" description="Pro residues" evidence="17">
    <location>
        <begin position="134"/>
        <end position="149"/>
    </location>
</feature>
<evidence type="ECO:0000256" key="7">
    <source>
        <dbReference type="ARBA" id="ARBA00022723"/>
    </source>
</evidence>
<evidence type="ECO:0000256" key="3">
    <source>
        <dbReference type="ARBA" id="ARBA00009910"/>
    </source>
</evidence>
<feature type="compositionally biased region" description="Low complexity" evidence="17">
    <location>
        <begin position="99"/>
        <end position="118"/>
    </location>
</feature>
<dbReference type="Proteomes" id="UP000765507">
    <property type="component" value="Unassembled WGS sequence"/>
</dbReference>
<keyword evidence="4" id="KW-1003">Cell membrane</keyword>
<evidence type="ECO:0000313" key="20">
    <source>
        <dbReference type="EMBL" id="KAG6934457.1"/>
    </source>
</evidence>
<evidence type="ECO:0000256" key="15">
    <source>
        <dbReference type="ARBA" id="ARBA00023180"/>
    </source>
</evidence>
<dbReference type="InterPro" id="IPR022416">
    <property type="entry name" value="Prion/Doppel_prot_b-ribbon_dom"/>
</dbReference>
<dbReference type="PANTHER" id="PTHR15506:SF2">
    <property type="entry name" value="MAJOR PRION PROTEIN"/>
    <property type="match status" value="1"/>
</dbReference>
<feature type="domain" description="Prion/Doppel protein beta-ribbon" evidence="19">
    <location>
        <begin position="196"/>
        <end position="211"/>
    </location>
</feature>
<keyword evidence="14" id="KW-1015">Disulfide bond</keyword>
<keyword evidence="9" id="KW-0677">Repeat</keyword>
<keyword evidence="18" id="KW-1133">Transmembrane helix</keyword>
<evidence type="ECO:0000256" key="17">
    <source>
        <dbReference type="SAM" id="MobiDB-lite"/>
    </source>
</evidence>
<dbReference type="Gene3D" id="1.10.790.10">
    <property type="entry name" value="Prion/Doppel protein, beta-ribbon domain"/>
    <property type="match status" value="1"/>
</dbReference>
<evidence type="ECO:0000256" key="12">
    <source>
        <dbReference type="ARBA" id="ARBA00023087"/>
    </source>
</evidence>
<dbReference type="EMBL" id="JAHGAV010000057">
    <property type="protein sequence ID" value="KAG6934457.1"/>
    <property type="molecule type" value="Genomic_DNA"/>
</dbReference>
<comment type="subcellular location">
    <subcellularLocation>
        <location evidence="2">Cell membrane</location>
        <topology evidence="2">Lipid-anchor</topology>
        <topology evidence="2">GPI-anchor</topology>
    </subcellularLocation>
    <subcellularLocation>
        <location evidence="1">Golgi apparatus</location>
    </subcellularLocation>
</comment>
<comment type="similarity">
    <text evidence="3">Belongs to the prion family.</text>
</comment>
<keyword evidence="21" id="KW-1185">Reference proteome</keyword>
<reference evidence="20 21" key="1">
    <citation type="journal article" date="2020" name="G3 (Bethesda)">
        <title>Draft Genome of the Common Snapping Turtle, Chelydra serpentina, a Model for Phenotypic Plasticity in Reptiles.</title>
        <authorList>
            <person name="Das D."/>
            <person name="Singh S.K."/>
            <person name="Bierstedt J."/>
            <person name="Erickson A."/>
            <person name="Galli G.L.J."/>
            <person name="Crossley D.A. 2nd"/>
            <person name="Rhen T."/>
        </authorList>
    </citation>
    <scope>NUCLEOTIDE SEQUENCE [LARGE SCALE GENOMIC DNA]</scope>
    <source>
        <strain evidence="20">KW</strain>
    </source>
</reference>
<accession>A0A8T1T0G9</accession>
<dbReference type="GO" id="GO:0046872">
    <property type="term" value="F:metal ion binding"/>
    <property type="evidence" value="ECO:0007669"/>
    <property type="project" value="UniProtKB-KW"/>
</dbReference>
<name>A0A8T1T0G9_CHESE</name>
<keyword evidence="16" id="KW-0449">Lipoprotein</keyword>
<comment type="caution">
    <text evidence="20">The sequence shown here is derived from an EMBL/GenBank/DDBJ whole genome shotgun (WGS) entry which is preliminary data.</text>
</comment>
<dbReference type="InterPro" id="IPR000817">
    <property type="entry name" value="Prion"/>
</dbReference>
<feature type="region of interest" description="Disordered" evidence="17">
    <location>
        <begin position="85"/>
        <end position="190"/>
    </location>
</feature>
<evidence type="ECO:0000259" key="19">
    <source>
        <dbReference type="PROSITE" id="PS00291"/>
    </source>
</evidence>
<keyword evidence="5" id="KW-0336">GPI-anchor</keyword>
<dbReference type="InterPro" id="IPR025860">
    <property type="entry name" value="Prion_N"/>
</dbReference>
<dbReference type="GO" id="GO:0005886">
    <property type="term" value="C:plasma membrane"/>
    <property type="evidence" value="ECO:0007669"/>
    <property type="project" value="UniProtKB-SubCell"/>
</dbReference>
<evidence type="ECO:0000256" key="4">
    <source>
        <dbReference type="ARBA" id="ARBA00022475"/>
    </source>
</evidence>
<feature type="transmembrane region" description="Helical" evidence="18">
    <location>
        <begin position="312"/>
        <end position="330"/>
    </location>
</feature>
<keyword evidence="13 18" id="KW-0472">Membrane</keyword>
<dbReference type="AlphaFoldDB" id="A0A8T1T0G9"/>
<sequence>AGWSGGPGRAGAGRPAPPPARPPLPGSPRSAAQADPGGSSRSSHPASRGRRERSAAPRLITMGRYQITCWMVILFVVMWSDVSLSKKGKGKGGGGGNTGSSRNPNYPSNPGYPSHPGYPQNPSYPRNPSYPHNPGYPPNPAYPPNPGYPRNPSYPQNPGYPGGGGQHYNPAGGGTNFKNQKPWKPDKPKTNMKAMAGAAAAGAVVGGLGGYALGSAMSGMRMNFDRPDERQWWNENSNRYPNRVYYKEYDDRAVPEGRFVRDCVNITVTQYNIDPTENQNVTQVEAKVMKHVIQEMCIQQYQQYQLSSGVKLLSDPSLMLSIMFVIFFVMH</sequence>
<evidence type="ECO:0000256" key="5">
    <source>
        <dbReference type="ARBA" id="ARBA00022622"/>
    </source>
</evidence>
<evidence type="ECO:0000256" key="8">
    <source>
        <dbReference type="ARBA" id="ARBA00022729"/>
    </source>
</evidence>
<dbReference type="OrthoDB" id="9048788at2759"/>
<evidence type="ECO:0000256" key="9">
    <source>
        <dbReference type="ARBA" id="ARBA00022737"/>
    </source>
</evidence>
<proteinExistence type="inferred from homology"/>
<keyword evidence="15" id="KW-0325">Glycoprotein</keyword>
<evidence type="ECO:0000256" key="14">
    <source>
        <dbReference type="ARBA" id="ARBA00023157"/>
    </source>
</evidence>
<dbReference type="SMART" id="SM00157">
    <property type="entry name" value="PRP"/>
    <property type="match status" value="1"/>
</dbReference>
<organism evidence="20 21">
    <name type="scientific">Chelydra serpentina</name>
    <name type="common">Snapping turtle</name>
    <name type="synonym">Testudo serpentina</name>
    <dbReference type="NCBI Taxonomy" id="8475"/>
    <lineage>
        <taxon>Eukaryota</taxon>
        <taxon>Metazoa</taxon>
        <taxon>Chordata</taxon>
        <taxon>Craniata</taxon>
        <taxon>Vertebrata</taxon>
        <taxon>Euteleostomi</taxon>
        <taxon>Archelosauria</taxon>
        <taxon>Testudinata</taxon>
        <taxon>Testudines</taxon>
        <taxon>Cryptodira</taxon>
        <taxon>Durocryptodira</taxon>
        <taxon>Americhelydia</taxon>
        <taxon>Chelydroidea</taxon>
        <taxon>Chelydridae</taxon>
        <taxon>Chelydra</taxon>
    </lineage>
</organism>
<feature type="compositionally biased region" description="Gly residues" evidence="17">
    <location>
        <begin position="160"/>
        <end position="175"/>
    </location>
</feature>
<keyword evidence="18" id="KW-0812">Transmembrane</keyword>
<gene>
    <name evidence="20" type="primary">PRNP</name>
    <name evidence="20" type="ORF">G0U57_017137</name>
</gene>
<dbReference type="SUPFAM" id="SSF54098">
    <property type="entry name" value="Prion-like"/>
    <property type="match status" value="1"/>
</dbReference>
<dbReference type="GO" id="GO:0005794">
    <property type="term" value="C:Golgi apparatus"/>
    <property type="evidence" value="ECO:0007669"/>
    <property type="project" value="UniProtKB-SubCell"/>
</dbReference>
<evidence type="ECO:0000256" key="13">
    <source>
        <dbReference type="ARBA" id="ARBA00023136"/>
    </source>
</evidence>
<feature type="non-terminal residue" evidence="20">
    <location>
        <position position="331"/>
    </location>
</feature>
<evidence type="ECO:0000313" key="21">
    <source>
        <dbReference type="Proteomes" id="UP000765507"/>
    </source>
</evidence>
<dbReference type="GO" id="GO:0098552">
    <property type="term" value="C:side of membrane"/>
    <property type="evidence" value="ECO:0007669"/>
    <property type="project" value="UniProtKB-KW"/>
</dbReference>
<evidence type="ECO:0000256" key="18">
    <source>
        <dbReference type="SAM" id="Phobius"/>
    </source>
</evidence>
<dbReference type="GO" id="GO:0051260">
    <property type="term" value="P:protein homooligomerization"/>
    <property type="evidence" value="ECO:0007669"/>
    <property type="project" value="InterPro"/>
</dbReference>